<feature type="compositionally biased region" description="Polar residues" evidence="1">
    <location>
        <begin position="163"/>
        <end position="172"/>
    </location>
</feature>
<keyword evidence="3" id="KW-1185">Reference proteome</keyword>
<organism evidence="2 3">
    <name type="scientific">Nyssa sinensis</name>
    <dbReference type="NCBI Taxonomy" id="561372"/>
    <lineage>
        <taxon>Eukaryota</taxon>
        <taxon>Viridiplantae</taxon>
        <taxon>Streptophyta</taxon>
        <taxon>Embryophyta</taxon>
        <taxon>Tracheophyta</taxon>
        <taxon>Spermatophyta</taxon>
        <taxon>Magnoliopsida</taxon>
        <taxon>eudicotyledons</taxon>
        <taxon>Gunneridae</taxon>
        <taxon>Pentapetalae</taxon>
        <taxon>asterids</taxon>
        <taxon>Cornales</taxon>
        <taxon>Nyssaceae</taxon>
        <taxon>Nyssa</taxon>
    </lineage>
</organism>
<name>A0A5J4ZW69_9ASTE</name>
<dbReference type="AlphaFoldDB" id="A0A5J4ZW69"/>
<accession>A0A5J4ZW69</accession>
<dbReference type="PANTHER" id="PTHR33168">
    <property type="entry name" value="STRESS INDUCED PROTEIN-RELATED"/>
    <property type="match status" value="1"/>
</dbReference>
<dbReference type="OrthoDB" id="657187at2759"/>
<proteinExistence type="predicted"/>
<evidence type="ECO:0000313" key="2">
    <source>
        <dbReference type="EMBL" id="KAA8521622.1"/>
    </source>
</evidence>
<evidence type="ECO:0000256" key="1">
    <source>
        <dbReference type="SAM" id="MobiDB-lite"/>
    </source>
</evidence>
<feature type="region of interest" description="Disordered" evidence="1">
    <location>
        <begin position="160"/>
        <end position="191"/>
    </location>
</feature>
<dbReference type="EMBL" id="CM018048">
    <property type="protein sequence ID" value="KAA8521622.1"/>
    <property type="molecule type" value="Genomic_DNA"/>
</dbReference>
<protein>
    <submittedName>
        <fullName evidence="2">Uncharacterized protein</fullName>
    </submittedName>
</protein>
<dbReference type="Proteomes" id="UP000325577">
    <property type="component" value="Linkage Group LG5"/>
</dbReference>
<gene>
    <name evidence="2" type="ORF">F0562_012295</name>
</gene>
<evidence type="ECO:0000313" key="3">
    <source>
        <dbReference type="Proteomes" id="UP000325577"/>
    </source>
</evidence>
<reference evidence="2 3" key="1">
    <citation type="submission" date="2019-09" db="EMBL/GenBank/DDBJ databases">
        <title>A chromosome-level genome assembly of the Chinese tupelo Nyssa sinensis.</title>
        <authorList>
            <person name="Yang X."/>
            <person name="Kang M."/>
            <person name="Yang Y."/>
            <person name="Xiong H."/>
            <person name="Wang M."/>
            <person name="Zhang Z."/>
            <person name="Wang Z."/>
            <person name="Wu H."/>
            <person name="Ma T."/>
            <person name="Liu J."/>
            <person name="Xi Z."/>
        </authorList>
    </citation>
    <scope>NUCLEOTIDE SEQUENCE [LARGE SCALE GENOMIC DNA]</scope>
    <source>
        <strain evidence="2">J267</strain>
        <tissue evidence="2">Leaf</tissue>
    </source>
</reference>
<sequence length="207" mass="23294">MEDERETITLRRKFKKHSMSLSCCFNGRSFEEFDSSNDKPMRSRSTWPRSKALDLPEIRGKCRNVISRMGRNRRHSADFSYDPLSYALNFDEGAAEDADDYESPVRNFSLRLPSSAPTLGAETMRNAAQPNLSAEMARNSPPQMPKLETVRIVAQPTLRAETTRSVTPQTPRAETVRSVGPTTPRGRGSSVTQLAVSREILVELLFL</sequence>